<proteinExistence type="predicted"/>
<organism evidence="2 3">
    <name type="scientific">Actinidia rufa</name>
    <dbReference type="NCBI Taxonomy" id="165716"/>
    <lineage>
        <taxon>Eukaryota</taxon>
        <taxon>Viridiplantae</taxon>
        <taxon>Streptophyta</taxon>
        <taxon>Embryophyta</taxon>
        <taxon>Tracheophyta</taxon>
        <taxon>Spermatophyta</taxon>
        <taxon>Magnoliopsida</taxon>
        <taxon>eudicotyledons</taxon>
        <taxon>Gunneridae</taxon>
        <taxon>Pentapetalae</taxon>
        <taxon>asterids</taxon>
        <taxon>Ericales</taxon>
        <taxon>Actinidiaceae</taxon>
        <taxon>Actinidia</taxon>
    </lineage>
</organism>
<accession>A0A7J0FSK9</accession>
<keyword evidence="3" id="KW-1185">Reference proteome</keyword>
<evidence type="ECO:0000313" key="3">
    <source>
        <dbReference type="Proteomes" id="UP000585474"/>
    </source>
</evidence>
<dbReference type="OrthoDB" id="1752139at2759"/>
<dbReference type="Proteomes" id="UP000585474">
    <property type="component" value="Unassembled WGS sequence"/>
</dbReference>
<evidence type="ECO:0000313" key="2">
    <source>
        <dbReference type="EMBL" id="GFZ00928.1"/>
    </source>
</evidence>
<evidence type="ECO:0000259" key="1">
    <source>
        <dbReference type="Pfam" id="PF03732"/>
    </source>
</evidence>
<feature type="domain" description="Retrotransposon gag" evidence="1">
    <location>
        <begin position="203"/>
        <end position="280"/>
    </location>
</feature>
<sequence>MYKSISGSPLGEVPPCHTPTPRGLSPLEVYIHKTPLRPLLYMAKIPPPKEFYLYKETAFERFLLHYVAYNRGHCLPKPSASSPLDNRARPMANTSLAPDLEGLHHEIHGMAEQMRMMNKNNTRLIQLITTTNRHLRPHLPFRISSDLIALVARETTIPRTTVLVESEESYVAHQVLLLPDVKGAYLRQNPGHPAKLPERRANKKLPPGTIDSFGDLSRFFVTNFMSYRIWQKNVSHLFTIHQKEAESLKDYVKQFTQAILEVEDTSDKVVIIAIMEGLRPSPLFESLSKNVLETLSALQNKIEIQNRPRKDILVLHLAVQN</sequence>
<reference evidence="2 3" key="1">
    <citation type="submission" date="2019-07" db="EMBL/GenBank/DDBJ databases">
        <title>De Novo Assembly of kiwifruit Actinidia rufa.</title>
        <authorList>
            <person name="Sugita-Konishi S."/>
            <person name="Sato K."/>
            <person name="Mori E."/>
            <person name="Abe Y."/>
            <person name="Kisaki G."/>
            <person name="Hamano K."/>
            <person name="Suezawa K."/>
            <person name="Otani M."/>
            <person name="Fukuda T."/>
            <person name="Manabe T."/>
            <person name="Gomi K."/>
            <person name="Tabuchi M."/>
            <person name="Akimitsu K."/>
            <person name="Kataoka I."/>
        </authorList>
    </citation>
    <scope>NUCLEOTIDE SEQUENCE [LARGE SCALE GENOMIC DNA]</scope>
    <source>
        <strain evidence="3">cv. Fuchu</strain>
    </source>
</reference>
<dbReference type="AlphaFoldDB" id="A0A7J0FSK9"/>
<dbReference type="EMBL" id="BJWL01000014">
    <property type="protein sequence ID" value="GFZ00928.1"/>
    <property type="molecule type" value="Genomic_DNA"/>
</dbReference>
<gene>
    <name evidence="2" type="ORF">Acr_14g0005630</name>
</gene>
<comment type="caution">
    <text evidence="2">The sequence shown here is derived from an EMBL/GenBank/DDBJ whole genome shotgun (WGS) entry which is preliminary data.</text>
</comment>
<name>A0A7J0FSK9_9ERIC</name>
<protein>
    <recommendedName>
        <fullName evidence="1">Retrotransposon gag domain-containing protein</fullName>
    </recommendedName>
</protein>
<dbReference type="Pfam" id="PF03732">
    <property type="entry name" value="Retrotrans_gag"/>
    <property type="match status" value="1"/>
</dbReference>
<dbReference type="InterPro" id="IPR005162">
    <property type="entry name" value="Retrotrans_gag_dom"/>
</dbReference>